<feature type="compositionally biased region" description="Acidic residues" evidence="7">
    <location>
        <begin position="449"/>
        <end position="462"/>
    </location>
</feature>
<feature type="region of interest" description="Disordered" evidence="7">
    <location>
        <begin position="1515"/>
        <end position="1552"/>
    </location>
</feature>
<name>A0A8J4GIY7_9CHLO</name>
<feature type="region of interest" description="Disordered" evidence="7">
    <location>
        <begin position="1346"/>
        <end position="1370"/>
    </location>
</feature>
<dbReference type="Gene3D" id="1.25.10.10">
    <property type="entry name" value="Leucine-rich Repeat Variant"/>
    <property type="match status" value="2"/>
</dbReference>
<feature type="compositionally biased region" description="Low complexity" evidence="7">
    <location>
        <begin position="1636"/>
        <end position="1650"/>
    </location>
</feature>
<feature type="region of interest" description="Disordered" evidence="7">
    <location>
        <begin position="1636"/>
        <end position="1668"/>
    </location>
</feature>
<dbReference type="Pfam" id="PF12717">
    <property type="entry name" value="Cnd1"/>
    <property type="match status" value="1"/>
</dbReference>
<organism evidence="9 10">
    <name type="scientific">Volvox reticuliferus</name>
    <dbReference type="NCBI Taxonomy" id="1737510"/>
    <lineage>
        <taxon>Eukaryota</taxon>
        <taxon>Viridiplantae</taxon>
        <taxon>Chlorophyta</taxon>
        <taxon>core chlorophytes</taxon>
        <taxon>Chlorophyceae</taxon>
        <taxon>CS clade</taxon>
        <taxon>Chlamydomonadales</taxon>
        <taxon>Volvocaceae</taxon>
        <taxon>Volvox</taxon>
    </lineage>
</organism>
<dbReference type="GO" id="GO:0042393">
    <property type="term" value="F:histone binding"/>
    <property type="evidence" value="ECO:0007669"/>
    <property type="project" value="TreeGrafter"/>
</dbReference>
<reference evidence="9" key="1">
    <citation type="journal article" date="2021" name="Proc. Natl. Acad. Sci. U.S.A.">
        <title>Three genomes in the algal genus Volvox reveal the fate of a haploid sex-determining region after a transition to homothallism.</title>
        <authorList>
            <person name="Yamamoto K."/>
            <person name="Hamaji T."/>
            <person name="Kawai-Toyooka H."/>
            <person name="Matsuzaki R."/>
            <person name="Takahashi F."/>
            <person name="Nishimura Y."/>
            <person name="Kawachi M."/>
            <person name="Noguchi H."/>
            <person name="Minakuchi Y."/>
            <person name="Umen J.G."/>
            <person name="Toyoda A."/>
            <person name="Nozaki H."/>
        </authorList>
    </citation>
    <scope>NUCLEOTIDE SEQUENCE</scope>
    <source>
        <strain evidence="9">NIES-3785</strain>
    </source>
</reference>
<feature type="compositionally biased region" description="Basic residues" evidence="7">
    <location>
        <begin position="1651"/>
        <end position="1662"/>
    </location>
</feature>
<dbReference type="InterPro" id="IPR011989">
    <property type="entry name" value="ARM-like"/>
</dbReference>
<evidence type="ECO:0000256" key="4">
    <source>
        <dbReference type="ARBA" id="ARBA00023067"/>
    </source>
</evidence>
<evidence type="ECO:0000256" key="1">
    <source>
        <dbReference type="ARBA" id="ARBA00004123"/>
    </source>
</evidence>
<keyword evidence="5" id="KW-0539">Nucleus</keyword>
<dbReference type="PANTHER" id="PTHR14222:SF1">
    <property type="entry name" value="CONDENSIN-2 COMPLEX SUBUNIT D3"/>
    <property type="match status" value="1"/>
</dbReference>
<evidence type="ECO:0000256" key="3">
    <source>
        <dbReference type="ARBA" id="ARBA00022776"/>
    </source>
</evidence>
<dbReference type="InterPro" id="IPR016024">
    <property type="entry name" value="ARM-type_fold"/>
</dbReference>
<accession>A0A8J4GIY7</accession>
<dbReference type="GO" id="GO:0007076">
    <property type="term" value="P:mitotic chromosome condensation"/>
    <property type="evidence" value="ECO:0007669"/>
    <property type="project" value="InterPro"/>
</dbReference>
<keyword evidence="3" id="KW-0498">Mitosis</keyword>
<feature type="region of interest" description="Disordered" evidence="7">
    <location>
        <begin position="708"/>
        <end position="743"/>
    </location>
</feature>
<gene>
    <name evidence="9" type="ORF">Vretimale_12132</name>
</gene>
<protein>
    <recommendedName>
        <fullName evidence="8">Condensin complex subunit 1 C-terminal domain-containing protein</fullName>
    </recommendedName>
</protein>
<dbReference type="SUPFAM" id="SSF48371">
    <property type="entry name" value="ARM repeat"/>
    <property type="match status" value="1"/>
</dbReference>
<dbReference type="Proteomes" id="UP000722791">
    <property type="component" value="Unassembled WGS sequence"/>
</dbReference>
<evidence type="ECO:0000256" key="5">
    <source>
        <dbReference type="ARBA" id="ARBA00023242"/>
    </source>
</evidence>
<evidence type="ECO:0000256" key="2">
    <source>
        <dbReference type="ARBA" id="ARBA00022618"/>
    </source>
</evidence>
<feature type="domain" description="Condensin complex subunit 1 C-terminal" evidence="8">
    <location>
        <begin position="977"/>
        <end position="1087"/>
    </location>
</feature>
<evidence type="ECO:0000313" key="9">
    <source>
        <dbReference type="EMBL" id="GIM08041.1"/>
    </source>
</evidence>
<dbReference type="GO" id="GO:0010032">
    <property type="term" value="P:meiotic chromosome condensation"/>
    <property type="evidence" value="ECO:0007669"/>
    <property type="project" value="TreeGrafter"/>
</dbReference>
<keyword evidence="6" id="KW-0131">Cell cycle</keyword>
<keyword evidence="2" id="KW-0132">Cell division</keyword>
<feature type="compositionally biased region" description="Basic and acidic residues" evidence="7">
    <location>
        <begin position="729"/>
        <end position="743"/>
    </location>
</feature>
<evidence type="ECO:0000256" key="6">
    <source>
        <dbReference type="ARBA" id="ARBA00023306"/>
    </source>
</evidence>
<evidence type="ECO:0000256" key="7">
    <source>
        <dbReference type="SAM" id="MobiDB-lite"/>
    </source>
</evidence>
<evidence type="ECO:0000259" key="8">
    <source>
        <dbReference type="Pfam" id="PF12717"/>
    </source>
</evidence>
<proteinExistence type="predicted"/>
<keyword evidence="4" id="KW-0226">DNA condensation</keyword>
<dbReference type="GO" id="GO:0000796">
    <property type="term" value="C:condensin complex"/>
    <property type="evidence" value="ECO:0007669"/>
    <property type="project" value="TreeGrafter"/>
</dbReference>
<feature type="region of interest" description="Disordered" evidence="7">
    <location>
        <begin position="441"/>
        <end position="481"/>
    </location>
</feature>
<comment type="caution">
    <text evidence="9">The sequence shown here is derived from an EMBL/GenBank/DDBJ whole genome shotgun (WGS) entry which is preliminary data.</text>
</comment>
<dbReference type="PANTHER" id="PTHR14222">
    <property type="entry name" value="CONDENSIN"/>
    <property type="match status" value="1"/>
</dbReference>
<feature type="compositionally biased region" description="Low complexity" evidence="7">
    <location>
        <begin position="1530"/>
        <end position="1539"/>
    </location>
</feature>
<dbReference type="GO" id="GO:0051301">
    <property type="term" value="P:cell division"/>
    <property type="evidence" value="ECO:0007669"/>
    <property type="project" value="UniProtKB-KW"/>
</dbReference>
<dbReference type="GO" id="GO:0005634">
    <property type="term" value="C:nucleus"/>
    <property type="evidence" value="ECO:0007669"/>
    <property type="project" value="UniProtKB-SubCell"/>
</dbReference>
<feature type="region of interest" description="Disordered" evidence="7">
    <location>
        <begin position="1570"/>
        <end position="1593"/>
    </location>
</feature>
<comment type="subcellular location">
    <subcellularLocation>
        <location evidence="1">Nucleus</location>
    </subcellularLocation>
</comment>
<dbReference type="EMBL" id="BNCQ01000026">
    <property type="protein sequence ID" value="GIM08041.1"/>
    <property type="molecule type" value="Genomic_DNA"/>
</dbReference>
<sequence>MTTPAASLARLVEVAAGDLTGQTATEALSEALEDVLQLKAASGWSSLEGEEVSAVALTRALGDILNDKEAGLQGHAAAVYAALLSVQDAPIGTLCEPYAFSAFIHCLRSICLPSKREAVGEGGTQQADGAGDQMAGPSPLALLEDVGTFLKHHSLRGSPEMFQLLLETLVDFTSSVAASGKPEKGVKRGSAAARNQAGVSVAEAAFALLPLAMDTRHASVTQIAAVVCHRLTPAFVGLDAAKRSSHGWDRRTASLNLMNNFFRAHEAARPCRTALMRRLCLKAPDKADCRQMALNSSLSLLPDCTPAEVRAFCLFLYRLSRTNKIANRMMAVDLAGALLSSISAPFTRNGPYQRLVDGSCGPGEQLEAPWSALCLAVVVSRANDKSASVRSKAIGCLADCAQSFAKRLMDAPEGGQAASDIAAFLPALCASRHIQVQVTLPRGAAAEGADGDERDDDDDDGDPSPAANTDPDVAAAPPREAKVTATIPGKVSLDLSWMRSMCHARCRDEKAAVRKVALLLLESVLELCVVAARGVGPSTAARPSADGPIAEDLHVLEEATADSLVSVRKAALQVLCSLVEYHPHHAELACVWARSVLPLIRDPESSVQEAVLDKISGLLLEPLMVLGKGVARGRGRGGAAAGVATAMQQQVAAEVRLRLAALAQIGRAASSCLGKALGMMSAKKLLKGPQVAAGLEAFLSADREGEHAVDGGAGIRDAPSMQRGPQDAELERERTRQQRRAVRDQQEGAWMLLVEVAGQDPAAPSWQFLQRCWAKLQRGGGGADAGADAASQEGAMLLWVISHAASRFPAEDAANLASGLLEAILGFNLPCAAVAAHLAALHKLTQAEGGHAVVGAPATWCARVQEACEDVLAKAMDARGNLSGALATHCQLALFTFGEVALLRETPPPSGAAVKVQALTYNRGASQGVSAAARVAQTTVSAHAWTCLGKMCMVDESLAKKCVPLLVQEMSGSPSPVVRTNLLVGLADMVVQFTGLADAYVGRLADMVRDPHELVRRQALALLANLLLRDYVKWRGVLVHRFLLALVDESPSVRQLAQYLLSDSLASKAPLLAYNHFLESLFVLNACSAGLRASRSSGGASAELASELAFHSGHDGSAFHLKGSDPIMRAKRDIIYTALLRRMSPEHRFSAFARLTAEVLGGVVDGALPLEEAGEVLGDALRLLVCKDMKVNANRFGAAAEDDAEQLTGTQEDAAKARGRLVGAMMRKHLTESVVPLMVELRYMLQAQKHPLLGSLMLCMASLLREHKSEIEEILVSDKQLALEIMHDLKHYESLAKQHQQQQEAAMAAALAPKLPPTGPSTARAASTHTQLLGAAGAAAPATTAQGAILPPTGPADKQSCRTSVLPGVEPSRTPIAAEVLATASKLRRNAQELTAQHTPFPPAGPSAAAVTPAAGLQGAAGAAAAMRTPPTGMPGTAQRVILPGGMNVMLSPAPLSIRAKKQQRTPGAATALQVPRAAIGADRGISQVAGSFAANSDPAERITVVLPSPLPSAQQVQAHRPPLGSHNLSASAGSSAAAVHPPGEKPSLPTQRTPPAMLAAAVQAARQAAAAAFSNDENGEASDGSPAGGDRMDVDTKVRVVGAEAVHVAGREQRDGKRAMRASVKVTQDITAEAVDGVGSRRGNGVVARRGAKSRSGKRRNGAGGDD</sequence>
<dbReference type="InterPro" id="IPR026971">
    <property type="entry name" value="CND1/NCAPD3"/>
</dbReference>
<evidence type="ECO:0000313" key="10">
    <source>
        <dbReference type="Proteomes" id="UP000722791"/>
    </source>
</evidence>
<dbReference type="InterPro" id="IPR032682">
    <property type="entry name" value="Cnd1_C"/>
</dbReference>
<dbReference type="GO" id="GO:0000779">
    <property type="term" value="C:condensed chromosome, centromeric region"/>
    <property type="evidence" value="ECO:0007669"/>
    <property type="project" value="TreeGrafter"/>
</dbReference>